<dbReference type="Gene3D" id="3.30.70.270">
    <property type="match status" value="2"/>
</dbReference>
<dbReference type="InterPro" id="IPR043502">
    <property type="entry name" value="DNA/RNA_pol_sf"/>
</dbReference>
<name>A0ABY9CD70_VITVI</name>
<accession>A0ABY9CD70</accession>
<evidence type="ECO:0000313" key="2">
    <source>
        <dbReference type="EMBL" id="WJZ93199.1"/>
    </source>
</evidence>
<dbReference type="SUPFAM" id="SSF56672">
    <property type="entry name" value="DNA/RNA polymerases"/>
    <property type="match status" value="1"/>
</dbReference>
<protein>
    <recommendedName>
        <fullName evidence="1">Reverse transcriptase domain-containing protein</fullName>
    </recommendedName>
</protein>
<dbReference type="InterPro" id="IPR021109">
    <property type="entry name" value="Peptidase_aspartic_dom_sf"/>
</dbReference>
<dbReference type="CDD" id="cd00303">
    <property type="entry name" value="retropepsin_like"/>
    <property type="match status" value="1"/>
</dbReference>
<reference evidence="2 3" key="1">
    <citation type="journal article" date="2023" name="Hortic Res">
        <title>The complete reference genome for grapevine (Vitis vinifera L.) genetics and breeding.</title>
        <authorList>
            <person name="Shi X."/>
            <person name="Cao S."/>
            <person name="Wang X."/>
            <person name="Huang S."/>
            <person name="Wang Y."/>
            <person name="Liu Z."/>
            <person name="Liu W."/>
            <person name="Leng X."/>
            <person name="Peng Y."/>
            <person name="Wang N."/>
            <person name="Wang Y."/>
            <person name="Ma Z."/>
            <person name="Xu X."/>
            <person name="Zhang F."/>
            <person name="Xue H."/>
            <person name="Zhong H."/>
            <person name="Wang Y."/>
            <person name="Zhang K."/>
            <person name="Velt A."/>
            <person name="Avia K."/>
            <person name="Holtgrawe D."/>
            <person name="Grimplet J."/>
            <person name="Matus J.T."/>
            <person name="Ware D."/>
            <person name="Wu X."/>
            <person name="Wang H."/>
            <person name="Liu C."/>
            <person name="Fang Y."/>
            <person name="Rustenholz C."/>
            <person name="Cheng Z."/>
            <person name="Xiao H."/>
            <person name="Zhou Y."/>
        </authorList>
    </citation>
    <scope>NUCLEOTIDE SEQUENCE [LARGE SCALE GENOMIC DNA]</scope>
    <source>
        <strain evidence="3">cv. Pinot noir / PN40024</strain>
        <tissue evidence="2">Leaf</tissue>
    </source>
</reference>
<dbReference type="InterPro" id="IPR041577">
    <property type="entry name" value="RT_RNaseH_2"/>
</dbReference>
<dbReference type="Proteomes" id="UP001227230">
    <property type="component" value="Chromosome 8"/>
</dbReference>
<dbReference type="InterPro" id="IPR000477">
    <property type="entry name" value="RT_dom"/>
</dbReference>
<dbReference type="Pfam" id="PF17919">
    <property type="entry name" value="RT_RNaseH_2"/>
    <property type="match status" value="1"/>
</dbReference>
<dbReference type="PANTHER" id="PTHR24559">
    <property type="entry name" value="TRANSPOSON TY3-I GAG-POL POLYPROTEIN"/>
    <property type="match status" value="1"/>
</dbReference>
<dbReference type="Gene3D" id="3.10.10.10">
    <property type="entry name" value="HIV Type 1 Reverse Transcriptase, subunit A, domain 1"/>
    <property type="match status" value="2"/>
</dbReference>
<feature type="domain" description="Reverse transcriptase" evidence="1">
    <location>
        <begin position="1"/>
        <end position="322"/>
    </location>
</feature>
<evidence type="ECO:0000259" key="1">
    <source>
        <dbReference type="PROSITE" id="PS50878"/>
    </source>
</evidence>
<proteinExistence type="predicted"/>
<dbReference type="Pfam" id="PF00078">
    <property type="entry name" value="RVT_1"/>
    <property type="match status" value="1"/>
</dbReference>
<dbReference type="InterPro" id="IPR043128">
    <property type="entry name" value="Rev_trsase/Diguanyl_cyclase"/>
</dbReference>
<dbReference type="PROSITE" id="PS50878">
    <property type="entry name" value="RT_POL"/>
    <property type="match status" value="1"/>
</dbReference>
<gene>
    <name evidence="2" type="ORF">VitviT2T_012156</name>
</gene>
<dbReference type="Gene3D" id="2.40.70.10">
    <property type="entry name" value="Acid Proteases"/>
    <property type="match status" value="1"/>
</dbReference>
<dbReference type="EMBL" id="CP126655">
    <property type="protein sequence ID" value="WJZ93199.1"/>
    <property type="molecule type" value="Genomic_DNA"/>
</dbReference>
<organism evidence="2 3">
    <name type="scientific">Vitis vinifera</name>
    <name type="common">Grape</name>
    <dbReference type="NCBI Taxonomy" id="29760"/>
    <lineage>
        <taxon>Eukaryota</taxon>
        <taxon>Viridiplantae</taxon>
        <taxon>Streptophyta</taxon>
        <taxon>Embryophyta</taxon>
        <taxon>Tracheophyta</taxon>
        <taxon>Spermatophyta</taxon>
        <taxon>Magnoliopsida</taxon>
        <taxon>eudicotyledons</taxon>
        <taxon>Gunneridae</taxon>
        <taxon>Pentapetalae</taxon>
        <taxon>rosids</taxon>
        <taxon>Vitales</taxon>
        <taxon>Vitaceae</taxon>
        <taxon>Viteae</taxon>
        <taxon>Vitis</taxon>
    </lineage>
</organism>
<dbReference type="InterPro" id="IPR053134">
    <property type="entry name" value="RNA-dir_DNA_polymerase"/>
</dbReference>
<keyword evidence="3" id="KW-1185">Reference proteome</keyword>
<dbReference type="Pfam" id="PF08284">
    <property type="entry name" value="RVP_2"/>
    <property type="match status" value="1"/>
</dbReference>
<evidence type="ECO:0000313" key="3">
    <source>
        <dbReference type="Proteomes" id="UP001227230"/>
    </source>
</evidence>
<dbReference type="PANTHER" id="PTHR24559:SF444">
    <property type="entry name" value="REVERSE TRANSCRIPTASE DOMAIN-CONTAINING PROTEIN"/>
    <property type="match status" value="1"/>
</dbReference>
<sequence>MVENLLLIESPMGTNSRVDRICKGCVITLADRALNVDLRILDMTGYDVILGMDWLTVYRAVIDCHRHRIIFCLPEGFEVCFIGEKCVSLPFSQSDPCYQYVLRKRSINFLACLRGKEKAQKDITEIPVVRKFQDVFPDELPGLPPHREFDFSIEVYLGTDPILVSPYRMAPLELKELKTQLHELLGKGFIRPNDLFDQLKGAKYFSKIDLRTGYHQLRVREEDVPKTAFRTRYGHYEFLVMPFGLTNAPATFMDLMNRVFHAYLDQFVIVFVDDILIYSRSLEEHKQHLVTTLKTLRRHQLYGKLDKSEFWLTEVNFLGHVVSEAGIIIDQSKVEAVQEWQRPTNVFEVRSFLGLVGYYRRFVEDFSRIAAPMTRLTRKWVKFDWNEEYENAFQELKRKLTIALVLTAPISGKLFTIYCDASTVGLGCVLMQQGKVVAYASRQLK</sequence>
<dbReference type="CDD" id="cd01647">
    <property type="entry name" value="RT_LTR"/>
    <property type="match status" value="1"/>
</dbReference>